<dbReference type="EMBL" id="CCMZ01000067">
    <property type="protein sequence ID" value="CDX27706.1"/>
    <property type="molecule type" value="Genomic_DNA"/>
</dbReference>
<gene>
    <name evidence="1" type="ORF">MPL3356_70174</name>
</gene>
<evidence type="ECO:0000313" key="1">
    <source>
        <dbReference type="EMBL" id="CDX27706.1"/>
    </source>
</evidence>
<proteinExistence type="predicted"/>
<accession>A0A090EH80</accession>
<organism evidence="1 2">
    <name type="scientific">Mesorhizobium plurifarium</name>
    <dbReference type="NCBI Taxonomy" id="69974"/>
    <lineage>
        <taxon>Bacteria</taxon>
        <taxon>Pseudomonadati</taxon>
        <taxon>Pseudomonadota</taxon>
        <taxon>Alphaproteobacteria</taxon>
        <taxon>Hyphomicrobiales</taxon>
        <taxon>Phyllobacteriaceae</taxon>
        <taxon>Mesorhizobium</taxon>
    </lineage>
</organism>
<evidence type="ECO:0000313" key="2">
    <source>
        <dbReference type="Proteomes" id="UP000045285"/>
    </source>
</evidence>
<reference evidence="2" key="1">
    <citation type="submission" date="2014-08" db="EMBL/GenBank/DDBJ databases">
        <authorList>
            <person name="Moulin L."/>
        </authorList>
    </citation>
    <scope>NUCLEOTIDE SEQUENCE [LARGE SCALE GENOMIC DNA]</scope>
</reference>
<dbReference type="Proteomes" id="UP000045285">
    <property type="component" value="Unassembled WGS sequence"/>
</dbReference>
<name>A0A090EH80_MESPL</name>
<keyword evidence="2" id="KW-1185">Reference proteome</keyword>
<protein>
    <submittedName>
        <fullName evidence="1">Uncharacterized protein</fullName>
    </submittedName>
</protein>
<sequence>MGGSYGKGAEPDRSHFPELALPVLADGSAQLRSALGLGLFAVLNAKKPRRSAAFRLLDPR</sequence>
<dbReference type="AlphaFoldDB" id="A0A090EH80"/>